<accession>A0A9W6PAK1</accession>
<dbReference type="InterPro" id="IPR005212">
    <property type="entry name" value="EvaA-like"/>
</dbReference>
<dbReference type="Proteomes" id="UP001165092">
    <property type="component" value="Unassembled WGS sequence"/>
</dbReference>
<dbReference type="GO" id="GO:0016829">
    <property type="term" value="F:lyase activity"/>
    <property type="evidence" value="ECO:0007669"/>
    <property type="project" value="InterPro"/>
</dbReference>
<evidence type="ECO:0000313" key="3">
    <source>
        <dbReference type="EMBL" id="GLU50023.1"/>
    </source>
</evidence>
<dbReference type="InterPro" id="IPR038153">
    <property type="entry name" value="EvaA-like_sf"/>
</dbReference>
<sequence length="465" mass="51882">MTRSETAARFAASAGARDGAAVPGPAFRDWWEGRPRSGAFEVTRIPFRELDRWDFDRDSGDLGHESGRFFTVEGLRVDDGAGTVRTQPIINQPEVGILGILVKEFDGVLHCLMQAKFEPGNLNVRQLSPTVQATRSNYTRVHQGNPTPYVEYFHGPARGRVLVDVLQSEQGAWFWRKSNRNIVVEATGEVPENEDFCWLTLHQLRRLLLTDNLVNMDARTVLACMPLARPQEAAQTSTDPFVRALLRSYDAVDDAPEARNTLGEVISWLTDARARCEHTTQLVPLSDITGWTRSDDAISDDSREVFQIIAARVRAGNREVREWTQPLLAPWQQGLAVFVTRAIDGVLHVLVRATPEPGLPGAIEIGPTVQRRSTADTRAADPFAETALTDDPARIRSDVVLSEEGGRFHHAQTRYRVIEAGPDVPLETPDGYCWVTVGQLMDLVRHSHYLTIEARTLLACLHALW</sequence>
<dbReference type="EMBL" id="BSQG01000011">
    <property type="protein sequence ID" value="GLU50023.1"/>
    <property type="molecule type" value="Genomic_DNA"/>
</dbReference>
<keyword evidence="4" id="KW-1185">Reference proteome</keyword>
<proteinExistence type="predicted"/>
<dbReference type="AlphaFoldDB" id="A0A9W6PAK1"/>
<evidence type="ECO:0000259" key="2">
    <source>
        <dbReference type="Pfam" id="PF03559"/>
    </source>
</evidence>
<evidence type="ECO:0000256" key="1">
    <source>
        <dbReference type="SAM" id="MobiDB-lite"/>
    </source>
</evidence>
<feature type="domain" description="dTDP-4-dehydro-6-deoxy-alpha-D-glucopyranose 2,3-dehydratase" evidence="2">
    <location>
        <begin position="264"/>
        <end position="461"/>
    </location>
</feature>
<reference evidence="3" key="1">
    <citation type="submission" date="2023-02" db="EMBL/GenBank/DDBJ databases">
        <title>Nocardiopsis ansamitocini NBRC 112285.</title>
        <authorList>
            <person name="Ichikawa N."/>
            <person name="Sato H."/>
            <person name="Tonouchi N."/>
        </authorList>
    </citation>
    <scope>NUCLEOTIDE SEQUENCE</scope>
    <source>
        <strain evidence="3">NBRC 112285</strain>
    </source>
</reference>
<feature type="region of interest" description="Disordered" evidence="1">
    <location>
        <begin position="1"/>
        <end position="21"/>
    </location>
</feature>
<comment type="caution">
    <text evidence="3">The sequence shown here is derived from an EMBL/GenBank/DDBJ whole genome shotgun (WGS) entry which is preliminary data.</text>
</comment>
<dbReference type="Gene3D" id="3.90.79.40">
    <property type="entry name" value="EvaA sugar 2,3-dehydratase subunit"/>
    <property type="match status" value="2"/>
</dbReference>
<protein>
    <submittedName>
        <fullName evidence="3">NDP-hexose 2,3-dehydratase</fullName>
    </submittedName>
</protein>
<feature type="compositionally biased region" description="Low complexity" evidence="1">
    <location>
        <begin position="7"/>
        <end position="21"/>
    </location>
</feature>
<evidence type="ECO:0000313" key="4">
    <source>
        <dbReference type="Proteomes" id="UP001165092"/>
    </source>
</evidence>
<dbReference type="Pfam" id="PF03559">
    <property type="entry name" value="Hexose_dehydrat"/>
    <property type="match status" value="2"/>
</dbReference>
<organism evidence="3 4">
    <name type="scientific">Nocardiopsis ansamitocini</name>
    <dbReference type="NCBI Taxonomy" id="1670832"/>
    <lineage>
        <taxon>Bacteria</taxon>
        <taxon>Bacillati</taxon>
        <taxon>Actinomycetota</taxon>
        <taxon>Actinomycetes</taxon>
        <taxon>Streptosporangiales</taxon>
        <taxon>Nocardiopsidaceae</taxon>
        <taxon>Nocardiopsis</taxon>
    </lineage>
</organism>
<gene>
    <name evidence="3" type="ORF">Nans01_43740</name>
</gene>
<dbReference type="RefSeq" id="WP_285761568.1">
    <property type="nucleotide sequence ID" value="NZ_BSQG01000011.1"/>
</dbReference>
<name>A0A9W6PAK1_9ACTN</name>
<feature type="domain" description="dTDP-4-dehydro-6-deoxy-alpha-D-glucopyranose 2,3-dehydratase" evidence="2">
    <location>
        <begin position="27"/>
        <end position="225"/>
    </location>
</feature>